<reference evidence="1" key="1">
    <citation type="journal article" date="2014" name="Front. Microbiol.">
        <title>High frequency of phylogenetically diverse reductive dehalogenase-homologous genes in deep subseafloor sedimentary metagenomes.</title>
        <authorList>
            <person name="Kawai M."/>
            <person name="Futagami T."/>
            <person name="Toyoda A."/>
            <person name="Takaki Y."/>
            <person name="Nishi S."/>
            <person name="Hori S."/>
            <person name="Arai W."/>
            <person name="Tsubouchi T."/>
            <person name="Morono Y."/>
            <person name="Uchiyama I."/>
            <person name="Ito T."/>
            <person name="Fujiyama A."/>
            <person name="Inagaki F."/>
            <person name="Takami H."/>
        </authorList>
    </citation>
    <scope>NUCLEOTIDE SEQUENCE</scope>
    <source>
        <strain evidence="1">Expedition CK06-06</strain>
    </source>
</reference>
<name>X0XHN5_9ZZZZ</name>
<dbReference type="InterPro" id="IPR036388">
    <property type="entry name" value="WH-like_DNA-bd_sf"/>
</dbReference>
<dbReference type="EMBL" id="BARS01056393">
    <property type="protein sequence ID" value="GAG42689.1"/>
    <property type="molecule type" value="Genomic_DNA"/>
</dbReference>
<dbReference type="Gene3D" id="1.10.10.10">
    <property type="entry name" value="Winged helix-like DNA-binding domain superfamily/Winged helix DNA-binding domain"/>
    <property type="match status" value="1"/>
</dbReference>
<dbReference type="AlphaFoldDB" id="X0XHN5"/>
<organism evidence="1">
    <name type="scientific">marine sediment metagenome</name>
    <dbReference type="NCBI Taxonomy" id="412755"/>
    <lineage>
        <taxon>unclassified sequences</taxon>
        <taxon>metagenomes</taxon>
        <taxon>ecological metagenomes</taxon>
    </lineage>
</organism>
<evidence type="ECO:0008006" key="2">
    <source>
        <dbReference type="Google" id="ProtNLM"/>
    </source>
</evidence>
<accession>X0XHN5</accession>
<proteinExistence type="predicted"/>
<feature type="non-terminal residue" evidence="1">
    <location>
        <position position="1"/>
    </location>
</feature>
<sequence length="38" mass="3964">LEMSVHDTAAAMGCAEGTVKAAVAAALENMRKAMKRKT</sequence>
<dbReference type="InterPro" id="IPR013324">
    <property type="entry name" value="RNA_pol_sigma_r3/r4-like"/>
</dbReference>
<protein>
    <recommendedName>
        <fullName evidence="2">RNA polymerase sigma factor 70 region 4 type 2 domain-containing protein</fullName>
    </recommendedName>
</protein>
<comment type="caution">
    <text evidence="1">The sequence shown here is derived from an EMBL/GenBank/DDBJ whole genome shotgun (WGS) entry which is preliminary data.</text>
</comment>
<gene>
    <name evidence="1" type="ORF">S01H1_83065</name>
</gene>
<evidence type="ECO:0000313" key="1">
    <source>
        <dbReference type="EMBL" id="GAG42689.1"/>
    </source>
</evidence>
<dbReference type="SUPFAM" id="SSF88659">
    <property type="entry name" value="Sigma3 and sigma4 domains of RNA polymerase sigma factors"/>
    <property type="match status" value="1"/>
</dbReference>